<sequence length="82" mass="9894">MTEFSYESIFMELLNLILYLKFKKNLQGFHINIFIFLQINNYSPLTKSTLLLIPFSHLISKKINQILKFIRVKVHKFKIFQN</sequence>
<organism evidence="1 2">
    <name type="scientific">Candidatus Lokiarchaeum ossiferum</name>
    <dbReference type="NCBI Taxonomy" id="2951803"/>
    <lineage>
        <taxon>Archaea</taxon>
        <taxon>Promethearchaeati</taxon>
        <taxon>Promethearchaeota</taxon>
        <taxon>Promethearchaeia</taxon>
        <taxon>Promethearchaeales</taxon>
        <taxon>Promethearchaeaceae</taxon>
        <taxon>Candidatus Lokiarchaeum</taxon>
    </lineage>
</organism>
<proteinExistence type="predicted"/>
<protein>
    <submittedName>
        <fullName evidence="1">Uncharacterized protein</fullName>
    </submittedName>
</protein>
<name>A0ABY6HPT2_9ARCH</name>
<gene>
    <name evidence="1" type="ORF">NEF87_000759</name>
</gene>
<reference evidence="1" key="1">
    <citation type="submission" date="2022-09" db="EMBL/GenBank/DDBJ databases">
        <title>Actin cytoskeleton and complex cell architecture in an #Asgard archaeon.</title>
        <authorList>
            <person name="Ponce Toledo R.I."/>
            <person name="Schleper C."/>
            <person name="Rodrigues Oliveira T."/>
            <person name="Wollweber F."/>
            <person name="Xu J."/>
            <person name="Rittmann S."/>
            <person name="Klingl A."/>
            <person name="Pilhofer M."/>
        </authorList>
    </citation>
    <scope>NUCLEOTIDE SEQUENCE</scope>
    <source>
        <strain evidence="1">B-35</strain>
    </source>
</reference>
<evidence type="ECO:0000313" key="2">
    <source>
        <dbReference type="Proteomes" id="UP001208689"/>
    </source>
</evidence>
<dbReference type="Proteomes" id="UP001208689">
    <property type="component" value="Chromosome"/>
</dbReference>
<evidence type="ECO:0000313" key="1">
    <source>
        <dbReference type="EMBL" id="UYP44474.1"/>
    </source>
</evidence>
<keyword evidence="2" id="KW-1185">Reference proteome</keyword>
<accession>A0ABY6HPT2</accession>
<dbReference type="EMBL" id="CP104013">
    <property type="protein sequence ID" value="UYP44474.1"/>
    <property type="molecule type" value="Genomic_DNA"/>
</dbReference>